<evidence type="ECO:0000313" key="12">
    <source>
        <dbReference type="EMBL" id="EEF48734.1"/>
    </source>
</evidence>
<dbReference type="KEGG" id="rcu:8259972"/>
<dbReference type="Proteomes" id="UP000008311">
    <property type="component" value="Unassembled WGS sequence"/>
</dbReference>
<keyword evidence="3 8" id="KW-0349">Heme</keyword>
<organism evidence="13">
    <name type="scientific">Ricinus communis</name>
    <name type="common">Castor bean</name>
    <dbReference type="NCBI Taxonomy" id="3988"/>
    <lineage>
        <taxon>Eukaryota</taxon>
        <taxon>Viridiplantae</taxon>
        <taxon>Streptophyta</taxon>
        <taxon>Embryophyta</taxon>
        <taxon>Tracheophyta</taxon>
        <taxon>Spermatophyta</taxon>
        <taxon>Magnoliopsida</taxon>
        <taxon>eudicotyledons</taxon>
        <taxon>Gunneridae</taxon>
        <taxon>Pentapetalae</taxon>
        <taxon>rosids</taxon>
        <taxon>fabids</taxon>
        <taxon>Malpighiales</taxon>
        <taxon>Euphorbiaceae</taxon>
        <taxon>Acalyphoideae</taxon>
        <taxon>Acalypheae</taxon>
        <taxon>Ricinus</taxon>
    </lineage>
</organism>
<evidence type="ECO:0000256" key="4">
    <source>
        <dbReference type="ARBA" id="ARBA00022723"/>
    </source>
</evidence>
<dbReference type="AlphaFoldDB" id="B9RHW2"/>
<dbReference type="GO" id="GO:0004497">
    <property type="term" value="F:monooxygenase activity"/>
    <property type="evidence" value="ECO:0007669"/>
    <property type="project" value="UniProtKB-KW"/>
</dbReference>
<comment type="similarity">
    <text evidence="2 9">Belongs to the cytochrome P450 family.</text>
</comment>
<dbReference type="SMR" id="B9RHW2"/>
<dbReference type="FunFam" id="1.10.630.10:FF:000043">
    <property type="entry name" value="Cytochrome P450 99A2"/>
    <property type="match status" value="1"/>
</dbReference>
<dbReference type="InterPro" id="IPR017972">
    <property type="entry name" value="Cyt_P450_CS"/>
</dbReference>
<evidence type="ECO:0000313" key="13">
    <source>
        <dbReference type="Proteomes" id="UP000008311"/>
    </source>
</evidence>
<reference evidence="12" key="1">
    <citation type="submission" date="2008-10" db="EMBL/GenBank/DDBJ databases">
        <authorList>
            <person name="Chan A."/>
            <person name="Puiu D."/>
            <person name="Melake A."/>
            <person name="Orvis J."/>
            <person name="Zhao Q."/>
            <person name="Wortman J."/>
            <person name="Utterback T."/>
            <person name="Rosovitz M.J."/>
            <person name="Inman J.M."/>
            <person name="Amedeo P."/>
            <person name="Schobel S."/>
            <person name="Galinsky K."/>
            <person name="Fraser C."/>
            <person name="Ravel J."/>
            <person name="Rabinowicz P."/>
        </authorList>
    </citation>
    <scope>NUCLEOTIDE SEQUENCE [LARGE SCALE GENOMIC DNA]</scope>
</reference>
<protein>
    <submittedName>
        <fullName evidence="11">CYP726A13</fullName>
    </submittedName>
    <submittedName>
        <fullName evidence="12">Cytochrome P450, putative</fullName>
        <ecNumber evidence="12">1.14.13.68</ecNumber>
    </submittedName>
</protein>
<feature type="binding site" description="axial binding residue" evidence="8">
    <location>
        <position position="445"/>
    </location>
    <ligand>
        <name>heme</name>
        <dbReference type="ChEBI" id="CHEBI:30413"/>
    </ligand>
    <ligandPart>
        <name>Fe</name>
        <dbReference type="ChEBI" id="CHEBI:18248"/>
    </ligandPart>
</feature>
<dbReference type="PANTHER" id="PTHR47955">
    <property type="entry name" value="CYTOCHROME P450 FAMILY 71 PROTEIN"/>
    <property type="match status" value="1"/>
</dbReference>
<keyword evidence="10" id="KW-0472">Membrane</keyword>
<evidence type="ECO:0000256" key="1">
    <source>
        <dbReference type="ARBA" id="ARBA00001971"/>
    </source>
</evidence>
<evidence type="ECO:0000313" key="11">
    <source>
        <dbReference type="EMBL" id="AIM47544.1"/>
    </source>
</evidence>
<evidence type="ECO:0000256" key="7">
    <source>
        <dbReference type="ARBA" id="ARBA00023033"/>
    </source>
</evidence>
<evidence type="ECO:0000256" key="10">
    <source>
        <dbReference type="SAM" id="Phobius"/>
    </source>
</evidence>
<keyword evidence="4 8" id="KW-0479">Metal-binding</keyword>
<dbReference type="Gene3D" id="1.10.630.10">
    <property type="entry name" value="Cytochrome P450"/>
    <property type="match status" value="1"/>
</dbReference>
<dbReference type="PANTHER" id="PTHR47955:SF8">
    <property type="entry name" value="CYTOCHROME P450 71D11-LIKE"/>
    <property type="match status" value="1"/>
</dbReference>
<sequence length="506" mass="56766">MDKQILSYPVLLLSFLLFILMVLRIWKKSKGSFNSPPGPWKLPLIGNMHQLITPLPHHRLRELAKTHGPVMSIQLGQVSAVVISSVEAAKQVLKTQGELFAERPSILASKIVLYNGMDIIFGSYGDHWRQMRKICTFELLSPKRVQSFSSVRQEELSNYVRFLHSNAGSPVNLSKTLFALTNSVIAKIAVGKECKNQEALLNLIEEVLVAAGGFTVADSFPSYNFLHVITGMKSNLERLHRITDKILEDIITEHKAPRALFKRGGDEDKKEAENLLDVLLGLQEHGNLKVPLTNESVKSAILEMLSGGSDTSAKTIEWAMSELMRSPEAMEKAQEEVRRVFGELGKIEESRLHELKYLKLVIKETLRLHPALALIPRECMKRTKIDGYDISPKTKALVNVWAIGRDPSVWNEPEKFFPERFVDSSIDFRGNNFELLPFGSGKRICPGMTLGLATVELFLSYLLYYFDWKLVGGVPLDMTEAFAASLKRKIDLVLIPISVGPSPTTD</sequence>
<dbReference type="GO" id="GO:0020037">
    <property type="term" value="F:heme binding"/>
    <property type="evidence" value="ECO:0007669"/>
    <property type="project" value="InterPro"/>
</dbReference>
<keyword evidence="10" id="KW-1133">Transmembrane helix</keyword>
<keyword evidence="7 9" id="KW-0503">Monooxygenase</keyword>
<dbReference type="InParanoid" id="B9RHW2"/>
<evidence type="ECO:0000256" key="9">
    <source>
        <dbReference type="RuleBase" id="RU000461"/>
    </source>
</evidence>
<dbReference type="GO" id="GO:0005506">
    <property type="term" value="F:iron ion binding"/>
    <property type="evidence" value="ECO:0007669"/>
    <property type="project" value="InterPro"/>
</dbReference>
<keyword evidence="5 9" id="KW-0560">Oxidoreductase</keyword>
<evidence type="ECO:0000256" key="2">
    <source>
        <dbReference type="ARBA" id="ARBA00010617"/>
    </source>
</evidence>
<dbReference type="EC" id="1.14.13.68" evidence="12"/>
<dbReference type="GO" id="GO:0016705">
    <property type="term" value="F:oxidoreductase activity, acting on paired donors, with incorporation or reduction of molecular oxygen"/>
    <property type="evidence" value="ECO:0007669"/>
    <property type="project" value="InterPro"/>
</dbReference>
<dbReference type="STRING" id="3988.B9RHW2"/>
<reference evidence="13" key="2">
    <citation type="journal article" date="2010" name="Nat. Biotechnol.">
        <title>Draft genome sequence of the oilseed species Ricinus communis.</title>
        <authorList>
            <person name="Chan A.P."/>
            <person name="Crabtree J."/>
            <person name="Zhao Q."/>
            <person name="Lorenzi H."/>
            <person name="Orvis J."/>
            <person name="Puiu D."/>
            <person name="Melake-Berhan A."/>
            <person name="Jones K.M."/>
            <person name="Redman J."/>
            <person name="Chen G."/>
            <person name="Cahoon E.B."/>
            <person name="Gedil M."/>
            <person name="Stanke M."/>
            <person name="Haas B.J."/>
            <person name="Wortman J.R."/>
            <person name="Fraser-Liggett C.M."/>
            <person name="Ravel J."/>
            <person name="Rabinowicz P.D."/>
        </authorList>
    </citation>
    <scope>NUCLEOTIDE SEQUENCE [LARGE SCALE GENOMIC DNA]</scope>
    <source>
        <strain evidence="13">cv. Hale</strain>
    </source>
</reference>
<evidence type="ECO:0000256" key="6">
    <source>
        <dbReference type="ARBA" id="ARBA00023004"/>
    </source>
</evidence>
<dbReference type="OrthoDB" id="848790at2759"/>
<accession>B9RHW2</accession>
<dbReference type="GO" id="GO:0016491">
    <property type="term" value="F:oxidoreductase activity"/>
    <property type="evidence" value="ECO:0000318"/>
    <property type="project" value="GO_Central"/>
</dbReference>
<name>B9RHW2_RICCO</name>
<comment type="cofactor">
    <cofactor evidence="1 8">
        <name>heme</name>
        <dbReference type="ChEBI" id="CHEBI:30413"/>
    </cofactor>
</comment>
<dbReference type="CDD" id="cd11072">
    <property type="entry name" value="CYP71-like"/>
    <property type="match status" value="1"/>
</dbReference>
<gene>
    <name evidence="12" type="ORF">RCOM_1574060</name>
</gene>
<dbReference type="PRINTS" id="PR00463">
    <property type="entry name" value="EP450I"/>
</dbReference>
<evidence type="ECO:0000256" key="3">
    <source>
        <dbReference type="ARBA" id="ARBA00022617"/>
    </source>
</evidence>
<keyword evidence="13" id="KW-1185">Reference proteome</keyword>
<dbReference type="PRINTS" id="PR00385">
    <property type="entry name" value="P450"/>
</dbReference>
<dbReference type="PROSITE" id="PS00086">
    <property type="entry name" value="CYTOCHROME_P450"/>
    <property type="match status" value="1"/>
</dbReference>
<dbReference type="InterPro" id="IPR036396">
    <property type="entry name" value="Cyt_P450_sf"/>
</dbReference>
<reference evidence="11" key="3">
    <citation type="journal article" date="2014" name="Plant Cell">
        <title>Production of bioactive diterpenoids in the euphorbiaceae depends on evolutionarily conserved gene clusters.</title>
        <authorList>
            <person name="King A.J."/>
            <person name="Brown G.D."/>
            <person name="Gilday A.D."/>
            <person name="Larson T.R."/>
            <person name="Graham I.A."/>
        </authorList>
    </citation>
    <scope>NUCLEOTIDE SEQUENCE</scope>
</reference>
<dbReference type="InterPro" id="IPR002401">
    <property type="entry name" value="Cyt_P450_E_grp-I"/>
</dbReference>
<dbReference type="EMBL" id="KF986809">
    <property type="protein sequence ID" value="AIM47544.1"/>
    <property type="molecule type" value="mRNA"/>
</dbReference>
<feature type="transmembrane region" description="Helical" evidence="10">
    <location>
        <begin position="6"/>
        <end position="26"/>
    </location>
</feature>
<dbReference type="SUPFAM" id="SSF48264">
    <property type="entry name" value="Cytochrome P450"/>
    <property type="match status" value="1"/>
</dbReference>
<proteinExistence type="evidence at transcript level"/>
<dbReference type="Pfam" id="PF00067">
    <property type="entry name" value="p450"/>
    <property type="match status" value="1"/>
</dbReference>
<keyword evidence="6 8" id="KW-0408">Iron</keyword>
<dbReference type="OMA" id="RFKERDS"/>
<dbReference type="EMBL" id="EQ973781">
    <property type="protein sequence ID" value="EEF48734.1"/>
    <property type="molecule type" value="Genomic_DNA"/>
</dbReference>
<keyword evidence="10" id="KW-0812">Transmembrane</keyword>
<dbReference type="InterPro" id="IPR001128">
    <property type="entry name" value="Cyt_P450"/>
</dbReference>
<evidence type="ECO:0000256" key="8">
    <source>
        <dbReference type="PIRSR" id="PIRSR602401-1"/>
    </source>
</evidence>
<evidence type="ECO:0000256" key="5">
    <source>
        <dbReference type="ARBA" id="ARBA00023002"/>
    </source>
</evidence>
<dbReference type="eggNOG" id="KOG0156">
    <property type="taxonomic scope" value="Eukaryota"/>
</dbReference>